<dbReference type="AlphaFoldDB" id="A0A7K1Y1M1"/>
<reference evidence="2 3" key="1">
    <citation type="submission" date="2019-11" db="EMBL/GenBank/DDBJ databases">
        <title>Pedobacter sp. HMF7056 Genome sequencing and assembly.</title>
        <authorList>
            <person name="Kang H."/>
            <person name="Kim H."/>
            <person name="Joh K."/>
        </authorList>
    </citation>
    <scope>NUCLEOTIDE SEQUENCE [LARGE SCALE GENOMIC DNA]</scope>
    <source>
        <strain evidence="2 3">HMF7056</strain>
    </source>
</reference>
<dbReference type="Proteomes" id="UP000451233">
    <property type="component" value="Unassembled WGS sequence"/>
</dbReference>
<name>A0A7K1Y1M1_9SPHI</name>
<keyword evidence="1" id="KW-1133">Transmembrane helix</keyword>
<feature type="transmembrane region" description="Helical" evidence="1">
    <location>
        <begin position="21"/>
        <end position="45"/>
    </location>
</feature>
<evidence type="ECO:0000256" key="1">
    <source>
        <dbReference type="SAM" id="Phobius"/>
    </source>
</evidence>
<organism evidence="2 3">
    <name type="scientific">Hufsiella ginkgonis</name>
    <dbReference type="NCBI Taxonomy" id="2695274"/>
    <lineage>
        <taxon>Bacteria</taxon>
        <taxon>Pseudomonadati</taxon>
        <taxon>Bacteroidota</taxon>
        <taxon>Sphingobacteriia</taxon>
        <taxon>Sphingobacteriales</taxon>
        <taxon>Sphingobacteriaceae</taxon>
        <taxon>Hufsiella</taxon>
    </lineage>
</organism>
<evidence type="ECO:0000313" key="2">
    <source>
        <dbReference type="EMBL" id="MXV16919.1"/>
    </source>
</evidence>
<feature type="transmembrane region" description="Helical" evidence="1">
    <location>
        <begin position="84"/>
        <end position="104"/>
    </location>
</feature>
<dbReference type="RefSeq" id="WP_160907934.1">
    <property type="nucleotide sequence ID" value="NZ_WVHS01000004.1"/>
</dbReference>
<accession>A0A7K1Y1M1</accession>
<dbReference type="EMBL" id="WVHS01000004">
    <property type="protein sequence ID" value="MXV16919.1"/>
    <property type="molecule type" value="Genomic_DNA"/>
</dbReference>
<gene>
    <name evidence="2" type="ORF">GS398_16585</name>
</gene>
<keyword evidence="1" id="KW-0472">Membrane</keyword>
<keyword evidence="1" id="KW-0812">Transmembrane</keyword>
<keyword evidence="3" id="KW-1185">Reference proteome</keyword>
<sequence length="131" mass="15091">MAEKRKRRHRKRSKLRVPFNWKTFLVILFIWYAVSLVSLIGNIALSENTATGLDLFLDKVHTVFRFPVLTFFGRLLGDLTLPGLFINSLIYGILFERIISYVTAREAKAVIRKKRGLRSVKVSSQEPDSHA</sequence>
<evidence type="ECO:0000313" key="3">
    <source>
        <dbReference type="Proteomes" id="UP000451233"/>
    </source>
</evidence>
<protein>
    <submittedName>
        <fullName evidence="2">Uncharacterized protein</fullName>
    </submittedName>
</protein>
<proteinExistence type="predicted"/>
<comment type="caution">
    <text evidence="2">The sequence shown here is derived from an EMBL/GenBank/DDBJ whole genome shotgun (WGS) entry which is preliminary data.</text>
</comment>